<dbReference type="Pfam" id="PF00475">
    <property type="entry name" value="IGPD"/>
    <property type="match status" value="1"/>
</dbReference>
<dbReference type="NCBIfam" id="NF002111">
    <property type="entry name" value="PRK00951.2-1"/>
    <property type="match status" value="1"/>
</dbReference>
<dbReference type="KEGG" id="blen:NCTC4824_01220"/>
<evidence type="ECO:0000256" key="1">
    <source>
        <dbReference type="ARBA" id="ARBA00005047"/>
    </source>
</evidence>
<dbReference type="RefSeq" id="WP_066136547.1">
    <property type="nucleotide sequence ID" value="NZ_CBCSGM010000001.1"/>
</dbReference>
<evidence type="ECO:0000256" key="6">
    <source>
        <dbReference type="HAMAP-Rule" id="MF_00076"/>
    </source>
</evidence>
<keyword evidence="6" id="KW-0963">Cytoplasm</keyword>
<comment type="pathway">
    <text evidence="1 6 7">Amino-acid biosynthesis; L-histidine biosynthesis; L-histidine from 5-phospho-alpha-D-ribose 1-diphosphate: step 6/9.</text>
</comment>
<dbReference type="AlphaFoldDB" id="A0A2X4W525"/>
<dbReference type="InterPro" id="IPR038494">
    <property type="entry name" value="IGPD_sf"/>
</dbReference>
<dbReference type="SUPFAM" id="SSF54211">
    <property type="entry name" value="Ribosomal protein S5 domain 2-like"/>
    <property type="match status" value="2"/>
</dbReference>
<dbReference type="Proteomes" id="UP000249134">
    <property type="component" value="Chromosome 1"/>
</dbReference>
<evidence type="ECO:0000256" key="5">
    <source>
        <dbReference type="ARBA" id="ARBA00023239"/>
    </source>
</evidence>
<dbReference type="InterPro" id="IPR020568">
    <property type="entry name" value="Ribosomal_Su5_D2-typ_SF"/>
</dbReference>
<keyword evidence="5 6" id="KW-0456">Lyase</keyword>
<dbReference type="NCBIfam" id="NF002114">
    <property type="entry name" value="PRK00951.2-4"/>
    <property type="match status" value="1"/>
</dbReference>
<dbReference type="InterPro" id="IPR000807">
    <property type="entry name" value="ImidazoleglycerolP_deHydtase"/>
</dbReference>
<dbReference type="CDD" id="cd07914">
    <property type="entry name" value="IGPD"/>
    <property type="match status" value="1"/>
</dbReference>
<protein>
    <recommendedName>
        <fullName evidence="2 6">Imidazoleglycerol-phosphate dehydratase</fullName>
        <shortName evidence="6">IGPD</shortName>
        <ecNumber evidence="6 7">4.2.1.19</ecNumber>
    </recommendedName>
</protein>
<accession>A0A2X4W525</accession>
<evidence type="ECO:0000256" key="2">
    <source>
        <dbReference type="ARBA" id="ARBA00016664"/>
    </source>
</evidence>
<dbReference type="HAMAP" id="MF_00076">
    <property type="entry name" value="HisB"/>
    <property type="match status" value="1"/>
</dbReference>
<dbReference type="GO" id="GO:0005737">
    <property type="term" value="C:cytoplasm"/>
    <property type="evidence" value="ECO:0007669"/>
    <property type="project" value="UniProtKB-SubCell"/>
</dbReference>
<dbReference type="NCBIfam" id="NF002107">
    <property type="entry name" value="PRK00951.1-2"/>
    <property type="match status" value="1"/>
</dbReference>
<evidence type="ECO:0000256" key="7">
    <source>
        <dbReference type="RuleBase" id="RU000599"/>
    </source>
</evidence>
<name>A0A2X4W525_LEDLE</name>
<dbReference type="PANTHER" id="PTHR23133">
    <property type="entry name" value="IMIDAZOLEGLYCEROL-PHOSPHATE DEHYDRATASE HIS7"/>
    <property type="match status" value="1"/>
</dbReference>
<dbReference type="EMBL" id="LS483476">
    <property type="protein sequence ID" value="SQI54052.1"/>
    <property type="molecule type" value="Genomic_DNA"/>
</dbReference>
<dbReference type="STRING" id="1348624.GCA_001591545_00314"/>
<dbReference type="PROSITE" id="PS00954">
    <property type="entry name" value="IGP_DEHYDRATASE_1"/>
    <property type="match status" value="1"/>
</dbReference>
<gene>
    <name evidence="6 8" type="primary">hisB</name>
    <name evidence="8" type="ORF">NCTC4824_01220</name>
</gene>
<dbReference type="FunFam" id="3.30.230.40:FF:000001">
    <property type="entry name" value="Imidazoleglycerol-phosphate dehydratase HisB"/>
    <property type="match status" value="1"/>
</dbReference>
<evidence type="ECO:0000313" key="8">
    <source>
        <dbReference type="EMBL" id="SQI54052.1"/>
    </source>
</evidence>
<reference evidence="8 9" key="1">
    <citation type="submission" date="2018-06" db="EMBL/GenBank/DDBJ databases">
        <authorList>
            <consortium name="Pathogen Informatics"/>
            <person name="Doyle S."/>
        </authorList>
    </citation>
    <scope>NUCLEOTIDE SEQUENCE [LARGE SCALE GENOMIC DNA]</scope>
    <source>
        <strain evidence="8 9">NCTC4824</strain>
    </source>
</reference>
<keyword evidence="3 6" id="KW-0028">Amino-acid biosynthesis</keyword>
<dbReference type="FunFam" id="3.30.230.40:FF:000003">
    <property type="entry name" value="Imidazoleglycerol-phosphate dehydratase HisB"/>
    <property type="match status" value="1"/>
</dbReference>
<evidence type="ECO:0000256" key="3">
    <source>
        <dbReference type="ARBA" id="ARBA00022605"/>
    </source>
</evidence>
<comment type="subcellular location">
    <subcellularLocation>
        <location evidence="6 7">Cytoplasm</location>
    </subcellularLocation>
</comment>
<evidence type="ECO:0000256" key="4">
    <source>
        <dbReference type="ARBA" id="ARBA00023102"/>
    </source>
</evidence>
<dbReference type="PROSITE" id="PS00955">
    <property type="entry name" value="IGP_DEHYDRATASE_2"/>
    <property type="match status" value="1"/>
</dbReference>
<dbReference type="PANTHER" id="PTHR23133:SF2">
    <property type="entry name" value="IMIDAZOLEGLYCEROL-PHOSPHATE DEHYDRATASE"/>
    <property type="match status" value="1"/>
</dbReference>
<dbReference type="GO" id="GO:0000105">
    <property type="term" value="P:L-histidine biosynthetic process"/>
    <property type="evidence" value="ECO:0007669"/>
    <property type="project" value="UniProtKB-UniRule"/>
</dbReference>
<keyword evidence="4 6" id="KW-0368">Histidine biosynthesis</keyword>
<evidence type="ECO:0000313" key="9">
    <source>
        <dbReference type="Proteomes" id="UP000249134"/>
    </source>
</evidence>
<dbReference type="Gene3D" id="3.30.230.40">
    <property type="entry name" value="Imidazole glycerol phosphate dehydratase, domain 1"/>
    <property type="match status" value="2"/>
</dbReference>
<comment type="catalytic activity">
    <reaction evidence="6 7">
        <text>D-erythro-1-(imidazol-4-yl)glycerol 3-phosphate = 3-(imidazol-4-yl)-2-oxopropyl phosphate + H2O</text>
        <dbReference type="Rhea" id="RHEA:11040"/>
        <dbReference type="ChEBI" id="CHEBI:15377"/>
        <dbReference type="ChEBI" id="CHEBI:57766"/>
        <dbReference type="ChEBI" id="CHEBI:58278"/>
        <dbReference type="EC" id="4.2.1.19"/>
    </reaction>
</comment>
<keyword evidence="9" id="KW-1185">Reference proteome</keyword>
<organism evidence="8 9">
    <name type="scientific">Lederbergia lenta</name>
    <name type="common">Bacillus lentus</name>
    <dbReference type="NCBI Taxonomy" id="1467"/>
    <lineage>
        <taxon>Bacteria</taxon>
        <taxon>Bacillati</taxon>
        <taxon>Bacillota</taxon>
        <taxon>Bacilli</taxon>
        <taxon>Bacillales</taxon>
        <taxon>Bacillaceae</taxon>
        <taxon>Lederbergia</taxon>
    </lineage>
</organism>
<dbReference type="UniPathway" id="UPA00031">
    <property type="reaction ID" value="UER00011"/>
</dbReference>
<dbReference type="InterPro" id="IPR020565">
    <property type="entry name" value="ImidazoleglycerP_deHydtase_CS"/>
</dbReference>
<proteinExistence type="inferred from homology"/>
<sequence length="195" mass="21542">MRSASNQRETKETKIELECRLDDPSTVEIETGVGFFDHMLDAFARHGRIGLTLKVNGDLHIDSHHTVEDVGIVLGKAVREALGDKVGIVRYGSSYVPMDEALGFVALDISGRPYLHFEGEFGVQSLGNFDTELVKEFFRAFAFNSGITLHARVLYGENTHHKIEALFKALGRSLAEAVRIDPNIKGVNSTKGLLE</sequence>
<dbReference type="GO" id="GO:0004424">
    <property type="term" value="F:imidazoleglycerol-phosphate dehydratase activity"/>
    <property type="evidence" value="ECO:0007669"/>
    <property type="project" value="UniProtKB-UniRule"/>
</dbReference>
<comment type="similarity">
    <text evidence="6 7">Belongs to the imidazoleglycerol-phosphate dehydratase family.</text>
</comment>
<dbReference type="EC" id="4.2.1.19" evidence="6 7"/>